<evidence type="ECO:0000313" key="1">
    <source>
        <dbReference type="EMBL" id="EJW99635.1"/>
    </source>
</evidence>
<dbReference type="EMBL" id="AMCI01003718">
    <property type="protein sequence ID" value="EJW99635.1"/>
    <property type="molecule type" value="Genomic_DNA"/>
</dbReference>
<protein>
    <submittedName>
        <fullName evidence="1">Uncharacterized protein</fullName>
    </submittedName>
</protein>
<sequence length="49" mass="5850">MEISRQLLPPDTEEGDVLVLNNEQWMLDKEATIQRRNQMNDRLRRLGLL</sequence>
<name>J9CHW2_9ZZZZ</name>
<gene>
    <name evidence="1" type="ORF">EVA_12260</name>
</gene>
<dbReference type="InterPro" id="IPR021377">
    <property type="entry name" value="DUF3006"/>
</dbReference>
<dbReference type="AlphaFoldDB" id="J9CHW2"/>
<reference evidence="1" key="1">
    <citation type="journal article" date="2012" name="PLoS ONE">
        <title>Gene sets for utilization of primary and secondary nutrition supplies in the distal gut of endangered iberian lynx.</title>
        <authorList>
            <person name="Alcaide M."/>
            <person name="Messina E."/>
            <person name="Richter M."/>
            <person name="Bargiela R."/>
            <person name="Peplies J."/>
            <person name="Huws S.A."/>
            <person name="Newbold C.J."/>
            <person name="Golyshin P.N."/>
            <person name="Simon M.A."/>
            <person name="Lopez G."/>
            <person name="Yakimov M.M."/>
            <person name="Ferrer M."/>
        </authorList>
    </citation>
    <scope>NUCLEOTIDE SEQUENCE</scope>
</reference>
<proteinExistence type="predicted"/>
<dbReference type="Pfam" id="PF11213">
    <property type="entry name" value="DUF3006"/>
    <property type="match status" value="1"/>
</dbReference>
<organism evidence="1">
    <name type="scientific">gut metagenome</name>
    <dbReference type="NCBI Taxonomy" id="749906"/>
    <lineage>
        <taxon>unclassified sequences</taxon>
        <taxon>metagenomes</taxon>
        <taxon>organismal metagenomes</taxon>
    </lineage>
</organism>
<accession>J9CHW2</accession>
<comment type="caution">
    <text evidence="1">The sequence shown here is derived from an EMBL/GenBank/DDBJ whole genome shotgun (WGS) entry which is preliminary data.</text>
</comment>